<sequence>MNRLITSAIVGIVAQFAWHEMREAQDSQNSPHSQTDRKR</sequence>
<protein>
    <submittedName>
        <fullName evidence="1">Uncharacterized protein</fullName>
    </submittedName>
</protein>
<dbReference type="Proteomes" id="UP000184693">
    <property type="component" value="Unassembled WGS sequence"/>
</dbReference>
<name>A0A1N6JZB8_9BURK</name>
<evidence type="ECO:0000313" key="1">
    <source>
        <dbReference type="EMBL" id="SIO49477.1"/>
    </source>
</evidence>
<gene>
    <name evidence="1" type="ORF">SAMN05444168_5478</name>
</gene>
<proteinExistence type="predicted"/>
<dbReference type="AlphaFoldDB" id="A0A1N6JZB8"/>
<organism evidence="1 2">
    <name type="scientific">Paraburkholderia phenazinium</name>
    <dbReference type="NCBI Taxonomy" id="60549"/>
    <lineage>
        <taxon>Bacteria</taxon>
        <taxon>Pseudomonadati</taxon>
        <taxon>Pseudomonadota</taxon>
        <taxon>Betaproteobacteria</taxon>
        <taxon>Burkholderiales</taxon>
        <taxon>Burkholderiaceae</taxon>
        <taxon>Paraburkholderia</taxon>
    </lineage>
</organism>
<accession>A0A1N6JZB8</accession>
<reference evidence="1 2" key="1">
    <citation type="submission" date="2016-11" db="EMBL/GenBank/DDBJ databases">
        <authorList>
            <person name="Jaros S."/>
            <person name="Januszkiewicz K."/>
            <person name="Wedrychowicz H."/>
        </authorList>
    </citation>
    <scope>NUCLEOTIDE SEQUENCE [LARGE SCALE GENOMIC DNA]</scope>
    <source>
        <strain evidence="1 2">GAS86</strain>
    </source>
</reference>
<evidence type="ECO:0000313" key="2">
    <source>
        <dbReference type="Proteomes" id="UP000184693"/>
    </source>
</evidence>
<dbReference type="EMBL" id="FSRM01000002">
    <property type="protein sequence ID" value="SIO49477.1"/>
    <property type="molecule type" value="Genomic_DNA"/>
</dbReference>